<evidence type="ECO:0000256" key="2">
    <source>
        <dbReference type="ARBA" id="ARBA00022692"/>
    </source>
</evidence>
<keyword evidence="4 5" id="KW-0472">Membrane</keyword>
<reference evidence="7" key="1">
    <citation type="submission" date="2013-02" db="EMBL/GenBank/DDBJ databases">
        <authorList>
            <person name="Hughes D."/>
        </authorList>
    </citation>
    <scope>NUCLEOTIDE SEQUENCE</scope>
    <source>
        <strain>Durham</strain>
        <strain evidence="7">NC isolate 2 -- Noor lab</strain>
    </source>
</reference>
<evidence type="ECO:0000313" key="7">
    <source>
        <dbReference type="Proteomes" id="UP000015102"/>
    </source>
</evidence>
<evidence type="ECO:0000256" key="1">
    <source>
        <dbReference type="ARBA" id="ARBA00004141"/>
    </source>
</evidence>
<dbReference type="InterPro" id="IPR019184">
    <property type="entry name" value="Uncharacterised_TM-17"/>
</dbReference>
<dbReference type="Pfam" id="PF09799">
    <property type="entry name" value="Transmemb_17"/>
    <property type="match status" value="1"/>
</dbReference>
<dbReference type="Proteomes" id="UP000015102">
    <property type="component" value="Unassembled WGS sequence"/>
</dbReference>
<feature type="transmembrane region" description="Helical" evidence="5">
    <location>
        <begin position="16"/>
        <end position="41"/>
    </location>
</feature>
<keyword evidence="7" id="KW-1185">Reference proteome</keyword>
<comment type="subcellular location">
    <subcellularLocation>
        <location evidence="1">Membrane</location>
        <topology evidence="1">Multi-pass membrane protein</topology>
    </subcellularLocation>
</comment>
<evidence type="ECO:0000313" key="6">
    <source>
        <dbReference type="EnsemblMetazoa" id="MESCA010474-PA"/>
    </source>
</evidence>
<evidence type="ECO:0000256" key="4">
    <source>
        <dbReference type="ARBA" id="ARBA00023136"/>
    </source>
</evidence>
<proteinExistence type="predicted"/>
<feature type="transmembrane region" description="Helical" evidence="5">
    <location>
        <begin position="61"/>
        <end position="82"/>
    </location>
</feature>
<sequence>MNSSLFYEIFMYLNSFYFGMFAFSELSIVNESCFLFGICVLEISRIILGRKGSLSEYSWKVYLSVVLTIPSLCGVLYFLLYQTYILKLEYIICALLVALHAAEIMFALVFFVTLCRPSEYYNT</sequence>
<dbReference type="HOGENOM" id="CLU_135948_1_0_1"/>
<name>T1H2M4_MEGSC</name>
<keyword evidence="3 5" id="KW-1133">Transmembrane helix</keyword>
<dbReference type="PANTHER" id="PTHR13531:SF0">
    <property type="entry name" value="GEO07735P1-RELATED"/>
    <property type="match status" value="1"/>
</dbReference>
<dbReference type="GO" id="GO:0016020">
    <property type="term" value="C:membrane"/>
    <property type="evidence" value="ECO:0007669"/>
    <property type="project" value="UniProtKB-SubCell"/>
</dbReference>
<dbReference type="GO" id="GO:0035869">
    <property type="term" value="C:ciliary transition zone"/>
    <property type="evidence" value="ECO:0007669"/>
    <property type="project" value="TreeGrafter"/>
</dbReference>
<dbReference type="STRING" id="36166.T1H2M4"/>
<reference evidence="6" key="2">
    <citation type="submission" date="2015-06" db="UniProtKB">
        <authorList>
            <consortium name="EnsemblMetazoa"/>
        </authorList>
    </citation>
    <scope>IDENTIFICATION</scope>
</reference>
<accession>T1H2M4</accession>
<dbReference type="PANTHER" id="PTHR13531">
    <property type="entry name" value="GEO07735P1-RELATED-RELATED"/>
    <property type="match status" value="1"/>
</dbReference>
<evidence type="ECO:0008006" key="8">
    <source>
        <dbReference type="Google" id="ProtNLM"/>
    </source>
</evidence>
<evidence type="ECO:0000256" key="3">
    <source>
        <dbReference type="ARBA" id="ARBA00022989"/>
    </source>
</evidence>
<organism evidence="6 7">
    <name type="scientific">Megaselia scalaris</name>
    <name type="common">Humpbacked fly</name>
    <name type="synonym">Phora scalaris</name>
    <dbReference type="NCBI Taxonomy" id="36166"/>
    <lineage>
        <taxon>Eukaryota</taxon>
        <taxon>Metazoa</taxon>
        <taxon>Ecdysozoa</taxon>
        <taxon>Arthropoda</taxon>
        <taxon>Hexapoda</taxon>
        <taxon>Insecta</taxon>
        <taxon>Pterygota</taxon>
        <taxon>Neoptera</taxon>
        <taxon>Endopterygota</taxon>
        <taxon>Diptera</taxon>
        <taxon>Brachycera</taxon>
        <taxon>Muscomorpha</taxon>
        <taxon>Platypezoidea</taxon>
        <taxon>Phoridae</taxon>
        <taxon>Megaseliini</taxon>
        <taxon>Megaselia</taxon>
    </lineage>
</organism>
<evidence type="ECO:0000256" key="5">
    <source>
        <dbReference type="SAM" id="Phobius"/>
    </source>
</evidence>
<dbReference type="GO" id="GO:1905515">
    <property type="term" value="P:non-motile cilium assembly"/>
    <property type="evidence" value="ECO:0007669"/>
    <property type="project" value="TreeGrafter"/>
</dbReference>
<dbReference type="EnsemblMetazoa" id="MESCA010474-RA">
    <property type="protein sequence ID" value="MESCA010474-PA"/>
    <property type="gene ID" value="MESCA010474"/>
</dbReference>
<keyword evidence="2 5" id="KW-0812">Transmembrane</keyword>
<protein>
    <recommendedName>
        <fullName evidence="8">Transmembrane protein 216</fullName>
    </recommendedName>
</protein>
<dbReference type="OMA" id="LRIEYIW"/>
<dbReference type="AlphaFoldDB" id="T1H2M4"/>
<dbReference type="EMBL" id="CAQQ02123485">
    <property type="status" value="NOT_ANNOTATED_CDS"/>
    <property type="molecule type" value="Genomic_DNA"/>
</dbReference>
<feature type="transmembrane region" description="Helical" evidence="5">
    <location>
        <begin position="88"/>
        <end position="114"/>
    </location>
</feature>